<dbReference type="EMBL" id="BMAT01001889">
    <property type="protein sequence ID" value="GFR94815.1"/>
    <property type="molecule type" value="Genomic_DNA"/>
</dbReference>
<dbReference type="Proteomes" id="UP000762676">
    <property type="component" value="Unassembled WGS sequence"/>
</dbReference>
<name>A0AAV4HDE1_9GAST</name>
<keyword evidence="2" id="KW-0675">Receptor</keyword>
<evidence type="ECO:0000256" key="1">
    <source>
        <dbReference type="SAM" id="MobiDB-lite"/>
    </source>
</evidence>
<sequence length="81" mass="9223">MKRSEIALKLEIPKNTFYEKVHDTLGYRKVYARWVPKMLKEDHKLQVNESSCLLVGSQQDNGDEDTTQIGVGPGGDFRAKN</sequence>
<evidence type="ECO:0000313" key="3">
    <source>
        <dbReference type="Proteomes" id="UP000762676"/>
    </source>
</evidence>
<protein>
    <submittedName>
        <fullName evidence="2">Neuronal acetylcholine receptor subunit beta-3</fullName>
    </submittedName>
</protein>
<reference evidence="2 3" key="1">
    <citation type="journal article" date="2021" name="Elife">
        <title>Chloroplast acquisition without the gene transfer in kleptoplastic sea slugs, Plakobranchus ocellatus.</title>
        <authorList>
            <person name="Maeda T."/>
            <person name="Takahashi S."/>
            <person name="Yoshida T."/>
            <person name="Shimamura S."/>
            <person name="Takaki Y."/>
            <person name="Nagai Y."/>
            <person name="Toyoda A."/>
            <person name="Suzuki Y."/>
            <person name="Arimoto A."/>
            <person name="Ishii H."/>
            <person name="Satoh N."/>
            <person name="Nishiyama T."/>
            <person name="Hasebe M."/>
            <person name="Maruyama T."/>
            <person name="Minagawa J."/>
            <person name="Obokata J."/>
            <person name="Shigenobu S."/>
        </authorList>
    </citation>
    <scope>NUCLEOTIDE SEQUENCE [LARGE SCALE GENOMIC DNA]</scope>
</reference>
<evidence type="ECO:0000313" key="2">
    <source>
        <dbReference type="EMBL" id="GFR94815.1"/>
    </source>
</evidence>
<gene>
    <name evidence="2" type="ORF">ElyMa_000928400</name>
</gene>
<proteinExistence type="predicted"/>
<dbReference type="AlphaFoldDB" id="A0AAV4HDE1"/>
<keyword evidence="3" id="KW-1185">Reference proteome</keyword>
<organism evidence="2 3">
    <name type="scientific">Elysia marginata</name>
    <dbReference type="NCBI Taxonomy" id="1093978"/>
    <lineage>
        <taxon>Eukaryota</taxon>
        <taxon>Metazoa</taxon>
        <taxon>Spiralia</taxon>
        <taxon>Lophotrochozoa</taxon>
        <taxon>Mollusca</taxon>
        <taxon>Gastropoda</taxon>
        <taxon>Heterobranchia</taxon>
        <taxon>Euthyneura</taxon>
        <taxon>Panpulmonata</taxon>
        <taxon>Sacoglossa</taxon>
        <taxon>Placobranchoidea</taxon>
        <taxon>Plakobranchidae</taxon>
        <taxon>Elysia</taxon>
    </lineage>
</organism>
<feature type="region of interest" description="Disordered" evidence="1">
    <location>
        <begin position="56"/>
        <end position="81"/>
    </location>
</feature>
<comment type="caution">
    <text evidence="2">The sequence shown here is derived from an EMBL/GenBank/DDBJ whole genome shotgun (WGS) entry which is preliminary data.</text>
</comment>
<accession>A0AAV4HDE1</accession>